<dbReference type="EMBL" id="CP104064">
    <property type="protein sequence ID" value="WAH37582.1"/>
    <property type="molecule type" value="Genomic_DNA"/>
</dbReference>
<dbReference type="Pfam" id="PF01476">
    <property type="entry name" value="LysM"/>
    <property type="match status" value="1"/>
</dbReference>
<dbReference type="Gene3D" id="1.10.530.10">
    <property type="match status" value="1"/>
</dbReference>
<dbReference type="InterPro" id="IPR036779">
    <property type="entry name" value="LysM_dom_sf"/>
</dbReference>
<organism evidence="3 4">
    <name type="scientific">Alicyclobacillus dauci</name>
    <dbReference type="NCBI Taxonomy" id="1475485"/>
    <lineage>
        <taxon>Bacteria</taxon>
        <taxon>Bacillati</taxon>
        <taxon>Bacillota</taxon>
        <taxon>Bacilli</taxon>
        <taxon>Bacillales</taxon>
        <taxon>Alicyclobacillaceae</taxon>
        <taxon>Alicyclobacillus</taxon>
    </lineage>
</organism>
<evidence type="ECO:0000259" key="2">
    <source>
        <dbReference type="PROSITE" id="PS51782"/>
    </source>
</evidence>
<keyword evidence="3" id="KW-0808">Transferase</keyword>
<dbReference type="PROSITE" id="PS51782">
    <property type="entry name" value="LYSM"/>
    <property type="match status" value="1"/>
</dbReference>
<dbReference type="Proteomes" id="UP001164803">
    <property type="component" value="Chromosome"/>
</dbReference>
<keyword evidence="3" id="KW-0328">Glycosyltransferase</keyword>
<dbReference type="CDD" id="cd00118">
    <property type="entry name" value="LysM"/>
    <property type="match status" value="1"/>
</dbReference>
<accession>A0ABY6Z4J3</accession>
<dbReference type="EC" id="2.4.-.-" evidence="3"/>
<dbReference type="InterPro" id="IPR018392">
    <property type="entry name" value="LysM"/>
</dbReference>
<dbReference type="InterPro" id="IPR008258">
    <property type="entry name" value="Transglycosylase_SLT_dom_1"/>
</dbReference>
<dbReference type="InterPro" id="IPR023346">
    <property type="entry name" value="Lysozyme-like_dom_sf"/>
</dbReference>
<dbReference type="Gene3D" id="3.10.350.10">
    <property type="entry name" value="LysM domain"/>
    <property type="match status" value="1"/>
</dbReference>
<dbReference type="GO" id="GO:0016757">
    <property type="term" value="F:glycosyltransferase activity"/>
    <property type="evidence" value="ECO:0007669"/>
    <property type="project" value="UniProtKB-KW"/>
</dbReference>
<gene>
    <name evidence="3" type="ORF">NZD86_03365</name>
</gene>
<feature type="signal peptide" evidence="1">
    <location>
        <begin position="1"/>
        <end position="26"/>
    </location>
</feature>
<proteinExistence type="predicted"/>
<protein>
    <submittedName>
        <fullName evidence="3">Lytic murein transglycosylase</fullName>
        <ecNumber evidence="3">2.4.-.-</ecNumber>
    </submittedName>
</protein>
<keyword evidence="1" id="KW-0732">Signal</keyword>
<evidence type="ECO:0000313" key="4">
    <source>
        <dbReference type="Proteomes" id="UP001164803"/>
    </source>
</evidence>
<dbReference type="SMART" id="SM00257">
    <property type="entry name" value="LysM"/>
    <property type="match status" value="1"/>
</dbReference>
<dbReference type="CDD" id="cd13399">
    <property type="entry name" value="Slt35-like"/>
    <property type="match status" value="1"/>
</dbReference>
<dbReference type="RefSeq" id="WP_268045084.1">
    <property type="nucleotide sequence ID" value="NZ_CP104064.1"/>
</dbReference>
<reference evidence="3" key="1">
    <citation type="submission" date="2022-08" db="EMBL/GenBank/DDBJ databases">
        <title>Alicyclobacillus dauci DSM2870, complete genome.</title>
        <authorList>
            <person name="Wang Q."/>
            <person name="Cai R."/>
            <person name="Wang Z."/>
        </authorList>
    </citation>
    <scope>NUCLEOTIDE SEQUENCE</scope>
    <source>
        <strain evidence="3">DSM 28700</strain>
    </source>
</reference>
<dbReference type="Pfam" id="PF01464">
    <property type="entry name" value="SLT"/>
    <property type="match status" value="1"/>
</dbReference>
<dbReference type="SUPFAM" id="SSF53955">
    <property type="entry name" value="Lysozyme-like"/>
    <property type="match status" value="1"/>
</dbReference>
<feature type="domain" description="LysM" evidence="2">
    <location>
        <begin position="28"/>
        <end position="71"/>
    </location>
</feature>
<keyword evidence="4" id="KW-1185">Reference proteome</keyword>
<sequence length="212" mass="22842">MNKASLSLLATLGISALSFSPSTVFASTTHMVQSGDTLWGIARSTHTTVQKLRSLNHLHSSLIYKGERLQLPGSGSTKMTVKAVAARKTAPVTSGVPKQLIPVYQAAGRKYHVSWQVLAAIHKLESNFSTSGHLKNAEGATGPMQFMPSTFSKYGVAAPGHRVPSIYNVDDAIYTAAHMLAADHYSSSPKTAIYHYNHSISYENQVMRLAGV</sequence>
<evidence type="ECO:0000313" key="3">
    <source>
        <dbReference type="EMBL" id="WAH37582.1"/>
    </source>
</evidence>
<dbReference type="PANTHER" id="PTHR30163">
    <property type="entry name" value="MEMBRANE-BOUND LYTIC MUREIN TRANSGLYCOSYLASE B"/>
    <property type="match status" value="1"/>
</dbReference>
<name>A0ABY6Z4J3_9BACL</name>
<dbReference type="SUPFAM" id="SSF54106">
    <property type="entry name" value="LysM domain"/>
    <property type="match status" value="1"/>
</dbReference>
<dbReference type="InterPro" id="IPR043426">
    <property type="entry name" value="MltB-like"/>
</dbReference>
<evidence type="ECO:0000256" key="1">
    <source>
        <dbReference type="SAM" id="SignalP"/>
    </source>
</evidence>
<feature type="chain" id="PRO_5045583478" evidence="1">
    <location>
        <begin position="27"/>
        <end position="212"/>
    </location>
</feature>
<dbReference type="PANTHER" id="PTHR30163:SF8">
    <property type="entry name" value="LYTIC MUREIN TRANSGLYCOSYLASE"/>
    <property type="match status" value="1"/>
</dbReference>